<dbReference type="SMART" id="SM00516">
    <property type="entry name" value="SEC14"/>
    <property type="match status" value="1"/>
</dbReference>
<dbReference type="InterPro" id="IPR011074">
    <property type="entry name" value="CRAL/TRIO_N_dom"/>
</dbReference>
<keyword evidence="3" id="KW-1185">Reference proteome</keyword>
<dbReference type="Proteomes" id="UP000030748">
    <property type="component" value="Unassembled WGS sequence"/>
</dbReference>
<dbReference type="SMART" id="SM01100">
    <property type="entry name" value="CRAL_TRIO_N"/>
    <property type="match status" value="1"/>
</dbReference>
<dbReference type="PROSITE" id="PS50191">
    <property type="entry name" value="CRAL_TRIO"/>
    <property type="match status" value="1"/>
</dbReference>
<gene>
    <name evidence="2" type="ORF">MIMGU_mgv1a024233mg</name>
</gene>
<dbReference type="SUPFAM" id="SSF52087">
    <property type="entry name" value="CRAL/TRIO domain"/>
    <property type="match status" value="1"/>
</dbReference>
<dbReference type="Gene3D" id="3.40.525.10">
    <property type="entry name" value="CRAL-TRIO lipid binding domain"/>
    <property type="match status" value="1"/>
</dbReference>
<dbReference type="AlphaFoldDB" id="A0A022QGQ7"/>
<dbReference type="eggNOG" id="KOG1470">
    <property type="taxonomic scope" value="Eukaryota"/>
</dbReference>
<dbReference type="EMBL" id="KI631456">
    <property type="protein sequence ID" value="EYU27892.1"/>
    <property type="molecule type" value="Genomic_DNA"/>
</dbReference>
<dbReference type="SUPFAM" id="SSF46938">
    <property type="entry name" value="CRAL/TRIO N-terminal domain"/>
    <property type="match status" value="1"/>
</dbReference>
<dbReference type="PANTHER" id="PTHR46277">
    <property type="entry name" value="OS03G0850700 PROTEIN"/>
    <property type="match status" value="1"/>
</dbReference>
<reference evidence="2 3" key="1">
    <citation type="journal article" date="2013" name="Proc. Natl. Acad. Sci. U.S.A.">
        <title>Fine-scale variation in meiotic recombination in Mimulus inferred from population shotgun sequencing.</title>
        <authorList>
            <person name="Hellsten U."/>
            <person name="Wright K.M."/>
            <person name="Jenkins J."/>
            <person name="Shu S."/>
            <person name="Yuan Y."/>
            <person name="Wessler S.R."/>
            <person name="Schmutz J."/>
            <person name="Willis J.H."/>
            <person name="Rokhsar D.S."/>
        </authorList>
    </citation>
    <scope>NUCLEOTIDE SEQUENCE [LARGE SCALE GENOMIC DNA]</scope>
    <source>
        <strain evidence="3">cv. DUN x IM62</strain>
    </source>
</reference>
<evidence type="ECO:0000313" key="2">
    <source>
        <dbReference type="EMBL" id="EYU27892.1"/>
    </source>
</evidence>
<accession>A0A022QGQ7</accession>
<dbReference type="InterPro" id="IPR036273">
    <property type="entry name" value="CRAL/TRIO_N_dom_sf"/>
</dbReference>
<sequence length="262" mass="30281">MTSYLSQKFQYLTSFSSEPEDVKEGELNSENRQELEQSKLIIMKSLIEKQDPSAKDVDDLMMRRFLRARDLDVEKATDMLIKYLKWRIEFVPNGCISPSEIRNDLSQNKLFMQGYDKTGSPILVVLAARRKPTPVPEFKRFVTYVLDKVCARMPSGQEKFTFIADLDGWGFANNDMHGSLAALSILQDCYPERLGKMFVVNVPYIFMTVWKMLYPFIDKKTKKKINFVENDKLQQTLLQDIDESQLANIFGGTLELVPIEDC</sequence>
<protein>
    <recommendedName>
        <fullName evidence="1">CRAL-TRIO domain-containing protein</fullName>
    </recommendedName>
</protein>
<organism evidence="2 3">
    <name type="scientific">Erythranthe guttata</name>
    <name type="common">Yellow monkey flower</name>
    <name type="synonym">Mimulus guttatus</name>
    <dbReference type="NCBI Taxonomy" id="4155"/>
    <lineage>
        <taxon>Eukaryota</taxon>
        <taxon>Viridiplantae</taxon>
        <taxon>Streptophyta</taxon>
        <taxon>Embryophyta</taxon>
        <taxon>Tracheophyta</taxon>
        <taxon>Spermatophyta</taxon>
        <taxon>Magnoliopsida</taxon>
        <taxon>eudicotyledons</taxon>
        <taxon>Gunneridae</taxon>
        <taxon>Pentapetalae</taxon>
        <taxon>asterids</taxon>
        <taxon>lamiids</taxon>
        <taxon>Lamiales</taxon>
        <taxon>Phrymaceae</taxon>
        <taxon>Erythranthe</taxon>
    </lineage>
</organism>
<dbReference type="Pfam" id="PF03765">
    <property type="entry name" value="CRAL_TRIO_N"/>
    <property type="match status" value="1"/>
</dbReference>
<proteinExistence type="predicted"/>
<evidence type="ECO:0000259" key="1">
    <source>
        <dbReference type="PROSITE" id="PS50191"/>
    </source>
</evidence>
<dbReference type="InterPro" id="IPR001251">
    <property type="entry name" value="CRAL-TRIO_dom"/>
</dbReference>
<dbReference type="Pfam" id="PF00650">
    <property type="entry name" value="CRAL_TRIO"/>
    <property type="match status" value="1"/>
</dbReference>
<dbReference type="PANTHER" id="PTHR46277:SF3">
    <property type="entry name" value="BINDING PROTEIN, PUTATIVE-RELATED"/>
    <property type="match status" value="1"/>
</dbReference>
<feature type="domain" description="CRAL-TRIO" evidence="1">
    <location>
        <begin position="98"/>
        <end position="258"/>
    </location>
</feature>
<evidence type="ECO:0000313" key="3">
    <source>
        <dbReference type="Proteomes" id="UP000030748"/>
    </source>
</evidence>
<dbReference type="CDD" id="cd00170">
    <property type="entry name" value="SEC14"/>
    <property type="match status" value="1"/>
</dbReference>
<dbReference type="PhylomeDB" id="A0A022QGQ7"/>
<name>A0A022QGQ7_ERYGU</name>
<dbReference type="InterPro" id="IPR036865">
    <property type="entry name" value="CRAL-TRIO_dom_sf"/>
</dbReference>